<evidence type="ECO:0000313" key="3">
    <source>
        <dbReference type="Proteomes" id="UP000238385"/>
    </source>
</evidence>
<dbReference type="EMBL" id="PXNN01000003">
    <property type="protein sequence ID" value="PSF10434.1"/>
    <property type="molecule type" value="Genomic_DNA"/>
</dbReference>
<protein>
    <recommendedName>
        <fullName evidence="1">HipA-like kinase domain-containing protein</fullName>
    </recommendedName>
</protein>
<dbReference type="InterPro" id="IPR046748">
    <property type="entry name" value="HipA_2"/>
</dbReference>
<evidence type="ECO:0000313" key="2">
    <source>
        <dbReference type="EMBL" id="PSF10434.1"/>
    </source>
</evidence>
<name>A0A2T1KJW3_9GAMM</name>
<dbReference type="Proteomes" id="UP000238385">
    <property type="component" value="Unassembled WGS sequence"/>
</dbReference>
<proteinExistence type="predicted"/>
<reference evidence="2 3" key="1">
    <citation type="submission" date="2018-03" db="EMBL/GenBank/DDBJ databases">
        <title>Marinobacter brunus sp. nov., a marine bacterium of Gamma-proteobacteria isolated from the surface seawater of the South China Sea.</title>
        <authorList>
            <person name="Cheng H."/>
            <person name="Wu Y.-H."/>
            <person name="Xamxidin M."/>
            <person name="Xu X.-W."/>
        </authorList>
    </citation>
    <scope>NUCLEOTIDE SEQUENCE [LARGE SCALE GENOMIC DNA]</scope>
    <source>
        <strain evidence="2 3">JCM 30472</strain>
    </source>
</reference>
<dbReference type="AlphaFoldDB" id="A0A2T1KJW3"/>
<dbReference type="OrthoDB" id="8440774at2"/>
<sequence>MEHGERTIPSVTKALSTVEIVEVIRRSEHGMTEPFICRGDDDNFYFVKGIGAGRDSQIKEWVSGNLALLFDIPVAPFRIVNVPEEILEILPPGHARDLGAGPAFGSLEKRLTEIAIPQIREVPLEIRKALLCFDWWIANGDRCFSENGGNPNLFWEPSKRELVVIDHNQAFDPEVTAETFFRDHIFHDVSTDIADDLVERQIYTDNMNEALSHWDSIVAGLPEEWFYIDPEMTIELGLSTDELKTHLLRCLRDDFWNWK</sequence>
<keyword evidence="3" id="KW-1185">Reference proteome</keyword>
<feature type="domain" description="HipA-like kinase" evidence="1">
    <location>
        <begin position="20"/>
        <end position="258"/>
    </location>
</feature>
<evidence type="ECO:0000259" key="1">
    <source>
        <dbReference type="Pfam" id="PF20613"/>
    </source>
</evidence>
<organism evidence="2 3">
    <name type="scientific">Marinobacter halophilus</name>
    <dbReference type="NCBI Taxonomy" id="1323740"/>
    <lineage>
        <taxon>Bacteria</taxon>
        <taxon>Pseudomonadati</taxon>
        <taxon>Pseudomonadota</taxon>
        <taxon>Gammaproteobacteria</taxon>
        <taxon>Pseudomonadales</taxon>
        <taxon>Marinobacteraceae</taxon>
        <taxon>Marinobacter</taxon>
    </lineage>
</organism>
<comment type="caution">
    <text evidence="2">The sequence shown here is derived from an EMBL/GenBank/DDBJ whole genome shotgun (WGS) entry which is preliminary data.</text>
</comment>
<gene>
    <name evidence="2" type="ORF">C7H08_00360</name>
</gene>
<accession>A0A2T1KJW3</accession>
<dbReference type="Pfam" id="PF20613">
    <property type="entry name" value="HipA_2"/>
    <property type="match status" value="1"/>
</dbReference>